<dbReference type="Gene3D" id="3.30.565.10">
    <property type="entry name" value="Histidine kinase-like ATPase, C-terminal domain"/>
    <property type="match status" value="1"/>
</dbReference>
<dbReference type="EMBL" id="JBHUEY010000006">
    <property type="protein sequence ID" value="MFD1785511.1"/>
    <property type="molecule type" value="Genomic_DNA"/>
</dbReference>
<dbReference type="SUPFAM" id="SSF52172">
    <property type="entry name" value="CheY-like"/>
    <property type="match status" value="2"/>
</dbReference>
<dbReference type="Gene3D" id="3.40.50.2300">
    <property type="match status" value="2"/>
</dbReference>
<dbReference type="SMART" id="SM00388">
    <property type="entry name" value="HisKA"/>
    <property type="match status" value="1"/>
</dbReference>
<dbReference type="Pfam" id="PF00989">
    <property type="entry name" value="PAS"/>
    <property type="match status" value="1"/>
</dbReference>
<protein>
    <recommendedName>
        <fullName evidence="2">histidine kinase</fullName>
        <ecNumber evidence="2">2.7.13.3</ecNumber>
    </recommendedName>
</protein>
<keyword evidence="4" id="KW-0808">Transferase</keyword>
<evidence type="ECO:0000259" key="12">
    <source>
        <dbReference type="PROSITE" id="PS50112"/>
    </source>
</evidence>
<dbReference type="PROSITE" id="PS50112">
    <property type="entry name" value="PAS"/>
    <property type="match status" value="1"/>
</dbReference>
<dbReference type="InterPro" id="IPR004358">
    <property type="entry name" value="Sig_transdc_His_kin-like_C"/>
</dbReference>
<dbReference type="InterPro" id="IPR036890">
    <property type="entry name" value="HATPase_C_sf"/>
</dbReference>
<organism evidence="13 14">
    <name type="scientific">Phenylobacterium terrae</name>
    <dbReference type="NCBI Taxonomy" id="2665495"/>
    <lineage>
        <taxon>Bacteria</taxon>
        <taxon>Pseudomonadati</taxon>
        <taxon>Pseudomonadota</taxon>
        <taxon>Alphaproteobacteria</taxon>
        <taxon>Caulobacterales</taxon>
        <taxon>Caulobacteraceae</taxon>
        <taxon>Phenylobacterium</taxon>
    </lineage>
</organism>
<dbReference type="PANTHER" id="PTHR43065">
    <property type="entry name" value="SENSOR HISTIDINE KINASE"/>
    <property type="match status" value="1"/>
</dbReference>
<evidence type="ECO:0000313" key="14">
    <source>
        <dbReference type="Proteomes" id="UP001597237"/>
    </source>
</evidence>
<keyword evidence="5" id="KW-0547">Nucleotide-binding</keyword>
<dbReference type="CDD" id="cd00130">
    <property type="entry name" value="PAS"/>
    <property type="match status" value="1"/>
</dbReference>
<dbReference type="NCBIfam" id="TIGR00229">
    <property type="entry name" value="sensory_box"/>
    <property type="match status" value="1"/>
</dbReference>
<keyword evidence="8" id="KW-0902">Two-component regulatory system</keyword>
<feature type="modified residue" description="4-aspartylphosphate" evidence="9">
    <location>
        <position position="558"/>
    </location>
</feature>
<dbReference type="SUPFAM" id="SSF47384">
    <property type="entry name" value="Homodimeric domain of signal transducing histidine kinase"/>
    <property type="match status" value="1"/>
</dbReference>
<dbReference type="InterPro" id="IPR013767">
    <property type="entry name" value="PAS_fold"/>
</dbReference>
<dbReference type="InterPro" id="IPR001789">
    <property type="entry name" value="Sig_transdc_resp-reg_receiver"/>
</dbReference>
<dbReference type="InterPro" id="IPR036097">
    <property type="entry name" value="HisK_dim/P_sf"/>
</dbReference>
<accession>A0ABW4N6P1</accession>
<evidence type="ECO:0000256" key="6">
    <source>
        <dbReference type="ARBA" id="ARBA00022777"/>
    </source>
</evidence>
<dbReference type="InterPro" id="IPR003661">
    <property type="entry name" value="HisK_dim/P_dom"/>
</dbReference>
<name>A0ABW4N6P1_9CAUL</name>
<evidence type="ECO:0000256" key="2">
    <source>
        <dbReference type="ARBA" id="ARBA00012438"/>
    </source>
</evidence>
<dbReference type="SUPFAM" id="SSF55785">
    <property type="entry name" value="PYP-like sensor domain (PAS domain)"/>
    <property type="match status" value="1"/>
</dbReference>
<dbReference type="SMART" id="SM00387">
    <property type="entry name" value="HATPase_c"/>
    <property type="match status" value="1"/>
</dbReference>
<dbReference type="EC" id="2.7.13.3" evidence="2"/>
<keyword evidence="3 9" id="KW-0597">Phosphoprotein</keyword>
<dbReference type="PROSITE" id="PS50110">
    <property type="entry name" value="RESPONSE_REGULATORY"/>
    <property type="match status" value="2"/>
</dbReference>
<dbReference type="InterPro" id="IPR011006">
    <property type="entry name" value="CheY-like_superfamily"/>
</dbReference>
<dbReference type="Pfam" id="PF00072">
    <property type="entry name" value="Response_reg"/>
    <property type="match status" value="2"/>
</dbReference>
<evidence type="ECO:0000256" key="5">
    <source>
        <dbReference type="ARBA" id="ARBA00022741"/>
    </source>
</evidence>
<feature type="domain" description="Response regulatory" evidence="11">
    <location>
        <begin position="383"/>
        <end position="499"/>
    </location>
</feature>
<dbReference type="InterPro" id="IPR000014">
    <property type="entry name" value="PAS"/>
</dbReference>
<evidence type="ECO:0000256" key="4">
    <source>
        <dbReference type="ARBA" id="ARBA00022679"/>
    </source>
</evidence>
<dbReference type="PROSITE" id="PS50109">
    <property type="entry name" value="HIS_KIN"/>
    <property type="match status" value="1"/>
</dbReference>
<dbReference type="Gene3D" id="1.10.287.130">
    <property type="match status" value="1"/>
</dbReference>
<reference evidence="14" key="1">
    <citation type="journal article" date="2019" name="Int. J. Syst. Evol. Microbiol.">
        <title>The Global Catalogue of Microorganisms (GCM) 10K type strain sequencing project: providing services to taxonomists for standard genome sequencing and annotation.</title>
        <authorList>
            <consortium name="The Broad Institute Genomics Platform"/>
            <consortium name="The Broad Institute Genome Sequencing Center for Infectious Disease"/>
            <person name="Wu L."/>
            <person name="Ma J."/>
        </authorList>
    </citation>
    <scope>NUCLEOTIDE SEQUENCE [LARGE SCALE GENOMIC DNA]</scope>
    <source>
        <strain evidence="14">DFY28</strain>
    </source>
</reference>
<gene>
    <name evidence="13" type="ORF">ACFSC0_19080</name>
</gene>
<feature type="domain" description="Response regulatory" evidence="11">
    <location>
        <begin position="507"/>
        <end position="623"/>
    </location>
</feature>
<dbReference type="InterPro" id="IPR035965">
    <property type="entry name" value="PAS-like_dom_sf"/>
</dbReference>
<keyword evidence="14" id="KW-1185">Reference proteome</keyword>
<dbReference type="Pfam" id="PF02518">
    <property type="entry name" value="HATPase_c"/>
    <property type="match status" value="1"/>
</dbReference>
<dbReference type="Proteomes" id="UP001597237">
    <property type="component" value="Unassembled WGS sequence"/>
</dbReference>
<evidence type="ECO:0000256" key="8">
    <source>
        <dbReference type="ARBA" id="ARBA00023012"/>
    </source>
</evidence>
<dbReference type="PANTHER" id="PTHR43065:SF49">
    <property type="entry name" value="HISTIDINE KINASE"/>
    <property type="match status" value="1"/>
</dbReference>
<keyword evidence="7" id="KW-0067">ATP-binding</keyword>
<dbReference type="PRINTS" id="PR00344">
    <property type="entry name" value="BCTRLSENSOR"/>
</dbReference>
<feature type="domain" description="Histidine kinase" evidence="10">
    <location>
        <begin position="139"/>
        <end position="362"/>
    </location>
</feature>
<evidence type="ECO:0000259" key="11">
    <source>
        <dbReference type="PROSITE" id="PS50110"/>
    </source>
</evidence>
<dbReference type="Pfam" id="PF00512">
    <property type="entry name" value="HisKA"/>
    <property type="match status" value="1"/>
</dbReference>
<dbReference type="CDD" id="cd00082">
    <property type="entry name" value="HisKA"/>
    <property type="match status" value="1"/>
</dbReference>
<dbReference type="Gene3D" id="3.30.450.20">
    <property type="entry name" value="PAS domain"/>
    <property type="match status" value="1"/>
</dbReference>
<comment type="catalytic activity">
    <reaction evidence="1">
        <text>ATP + protein L-histidine = ADP + protein N-phospho-L-histidine.</text>
        <dbReference type="EC" id="2.7.13.3"/>
    </reaction>
</comment>
<sequence length="631" mass="65626">MAPTATNPPAGAAADGALGLGPAEYRFLIEANADGVVVVDAAGKVVFANPAAAEIFGRPVAQLVGAPIGVPTVAGETTEIVVLRPAGGRADVEMRVVGTAWEGRPALLASLRDISARRELEERARQSHKMEAIGRLTAGVAHDFNNLLTVVIGNLEFLQRHLGSDPEAARALRYAENAMLGARRAATLTDQLLAFSRRQPLTPQPVDINKLIAGMSDLLARTLGEAVQVESRLAADLGRAMVDANQLESAILNLAVNARDAMPDGGALILETANEAFHTEGAADLAPGPCVRITVRDTGCGMGEEVLAQAFEPFFTTKGVGHGTGLGLSQVYGFVKQSGGHVSIDSGPSRGTAVNLYLPRAAGDAAEAPAAPPDAGARADGEAILVVEDDEDVRAFSVATLCDLGYRVFEAADAAAALEVLERTPGVRLLFSDIGLPGGMNGRELADAAQARQPGLRVLLTTAYAGGTLLKDGRLETGFQLLAKPFSYAALARRVQDVLAPDRTEPQVLLVEDDALVRMTLLEALLEAGCRVEEATTASEALKKIRSAAAPLDAAVIDIGLPDGRGDALVAELRARRPGAPVVLASGYNDEDLRGRLSADEQVTFLDKPFDGAALEAALRALGVAAARGGD</sequence>
<evidence type="ECO:0000313" key="13">
    <source>
        <dbReference type="EMBL" id="MFD1785511.1"/>
    </source>
</evidence>
<feature type="modified residue" description="4-aspartylphosphate" evidence="9">
    <location>
        <position position="433"/>
    </location>
</feature>
<evidence type="ECO:0000256" key="9">
    <source>
        <dbReference type="PROSITE-ProRule" id="PRU00169"/>
    </source>
</evidence>
<dbReference type="SUPFAM" id="SSF55874">
    <property type="entry name" value="ATPase domain of HSP90 chaperone/DNA topoisomerase II/histidine kinase"/>
    <property type="match status" value="1"/>
</dbReference>
<evidence type="ECO:0000256" key="3">
    <source>
        <dbReference type="ARBA" id="ARBA00022553"/>
    </source>
</evidence>
<evidence type="ECO:0000256" key="1">
    <source>
        <dbReference type="ARBA" id="ARBA00000085"/>
    </source>
</evidence>
<dbReference type="SMART" id="SM00448">
    <property type="entry name" value="REC"/>
    <property type="match status" value="2"/>
</dbReference>
<comment type="caution">
    <text evidence="13">The sequence shown here is derived from an EMBL/GenBank/DDBJ whole genome shotgun (WGS) entry which is preliminary data.</text>
</comment>
<dbReference type="SMART" id="SM00091">
    <property type="entry name" value="PAS"/>
    <property type="match status" value="1"/>
</dbReference>
<proteinExistence type="predicted"/>
<evidence type="ECO:0000256" key="7">
    <source>
        <dbReference type="ARBA" id="ARBA00022840"/>
    </source>
</evidence>
<dbReference type="RefSeq" id="WP_377281571.1">
    <property type="nucleotide sequence ID" value="NZ_JBHRSI010000004.1"/>
</dbReference>
<keyword evidence="6" id="KW-0418">Kinase</keyword>
<dbReference type="InterPro" id="IPR005467">
    <property type="entry name" value="His_kinase_dom"/>
</dbReference>
<feature type="domain" description="PAS" evidence="12">
    <location>
        <begin position="21"/>
        <end position="65"/>
    </location>
</feature>
<dbReference type="InterPro" id="IPR003594">
    <property type="entry name" value="HATPase_dom"/>
</dbReference>
<evidence type="ECO:0000259" key="10">
    <source>
        <dbReference type="PROSITE" id="PS50109"/>
    </source>
</evidence>